<feature type="compositionally biased region" description="Low complexity" evidence="1">
    <location>
        <begin position="24"/>
        <end position="37"/>
    </location>
</feature>
<evidence type="ECO:0000256" key="1">
    <source>
        <dbReference type="SAM" id="MobiDB-lite"/>
    </source>
</evidence>
<comment type="caution">
    <text evidence="2">The sequence shown here is derived from an EMBL/GenBank/DDBJ whole genome shotgun (WGS) entry which is preliminary data.</text>
</comment>
<sequence length="894" mass="96567">MISPAAASTTPVLPYGGSSTQTSATQVNPQPAAAQQQPLPPTLARGPSQPILMHMRAATTAVPKPTTQIVDDKTTILDMVKWNSKLLNSSPAAQNFTVLGEVINLDDVRLGICCVPSGPKTKLSAGNAASDPANQQDPGAIKLGKEAVLNVLTNTAAKYSLGGTPAGQTITDAYAWVSAPGNRLTTAELGTLMERVNDAVIAQQPATKPDFCAPRLAKRMPMECMAHLGREIQRATTANAQGPHAAFLQNLGEETQLRVMQHNLKFDDTKAWLNGVETRCKNEGLPELEKLAKELSASIPEQANAANYHTRLHDNIYGRALESAIVDQLVRNPPAAVKTAMGNMAAHLDTQLTSLTPQARQFAAWKVQDMMRHERRGWQTESPALEQFFNAPPGEVVNALERLLRAPVENGFDSIAIPYLTVKLSLSMQAEQPVQCPDAAWWNQTRSAITADGTQKGLNAPGSSIALSQTAMDAANNMAGFIHSSLNGLPHDRQKYTAWDMQRTMLLDRAHLEAQSSKLTAFLDASPEQVLPELYKQMNAASSSGDDSAAIYHLALKMTESLGEQASHRQNPENGAPWMRAANENYGSVIDAAAARHIGTTNLNRMAPTSGITTHHQPYIADGTEPAMHPSDRNRPKLESPSNALKTALENGLPYVSGVSGSTNIGMHMVHQMQNINAQEALLGIMMFLTYDGGHSMHEALWVAHQLSREPGGLPVAVSAPRDPAAFEAKRLEFLGKLQSPAGADVSADISEQKKKSAKEWAGWLAIDQGTNPAWPTAALAGRLAKELAENNFVADRAGFTKLLQDNIDPAHGMPAHDIAQKVDMLIEHVAIELTKKKERDDFIGDYQSFLGSFTPTGNEPALTEVAKNAWNDTLSHFAQHSYFSSENPARNQP</sequence>
<protein>
    <submittedName>
        <fullName evidence="2">Uncharacterized protein</fullName>
    </submittedName>
</protein>
<evidence type="ECO:0000313" key="3">
    <source>
        <dbReference type="Proteomes" id="UP000541535"/>
    </source>
</evidence>
<feature type="compositionally biased region" description="Polar residues" evidence="1">
    <location>
        <begin position="1"/>
        <end position="23"/>
    </location>
</feature>
<accession>A0A7W5BFD3</accession>
<reference evidence="2 3" key="1">
    <citation type="submission" date="2020-08" db="EMBL/GenBank/DDBJ databases">
        <title>Genomic Encyclopedia of Type Strains, Phase III (KMG-III): the genomes of soil and plant-associated and newly described type strains.</title>
        <authorList>
            <person name="Whitman W."/>
        </authorList>
    </citation>
    <scope>NUCLEOTIDE SEQUENCE [LARGE SCALE GENOMIC DNA]</scope>
    <source>
        <strain evidence="2 3">CECT 8897</strain>
    </source>
</reference>
<name>A0A7W5BFD3_9BURK</name>
<dbReference type="AlphaFoldDB" id="A0A7W5BFD3"/>
<organism evidence="2 3">
    <name type="scientific">Pseudoduganella violacea</name>
    <dbReference type="NCBI Taxonomy" id="1715466"/>
    <lineage>
        <taxon>Bacteria</taxon>
        <taxon>Pseudomonadati</taxon>
        <taxon>Pseudomonadota</taxon>
        <taxon>Betaproteobacteria</taxon>
        <taxon>Burkholderiales</taxon>
        <taxon>Oxalobacteraceae</taxon>
        <taxon>Telluria group</taxon>
        <taxon>Pseudoduganella</taxon>
    </lineage>
</organism>
<proteinExistence type="predicted"/>
<dbReference type="RefSeq" id="WP_183443804.1">
    <property type="nucleotide sequence ID" value="NZ_JACHXD010000024.1"/>
</dbReference>
<feature type="region of interest" description="Disordered" evidence="1">
    <location>
        <begin position="605"/>
        <end position="640"/>
    </location>
</feature>
<evidence type="ECO:0000313" key="2">
    <source>
        <dbReference type="EMBL" id="MBB3122139.1"/>
    </source>
</evidence>
<feature type="region of interest" description="Disordered" evidence="1">
    <location>
        <begin position="1"/>
        <end position="45"/>
    </location>
</feature>
<keyword evidence="3" id="KW-1185">Reference proteome</keyword>
<dbReference type="Proteomes" id="UP000541535">
    <property type="component" value="Unassembled WGS sequence"/>
</dbReference>
<dbReference type="EMBL" id="JACHXD010000024">
    <property type="protein sequence ID" value="MBB3122139.1"/>
    <property type="molecule type" value="Genomic_DNA"/>
</dbReference>
<gene>
    <name evidence="2" type="ORF">FHS03_005236</name>
</gene>